<keyword evidence="6" id="KW-0539">Nucleus</keyword>
<dbReference type="GO" id="GO:0006351">
    <property type="term" value="P:DNA-templated transcription"/>
    <property type="evidence" value="ECO:0007669"/>
    <property type="project" value="InterPro"/>
</dbReference>
<dbReference type="Pfam" id="PF04082">
    <property type="entry name" value="Fungal_trans"/>
    <property type="match status" value="1"/>
</dbReference>
<keyword evidence="10" id="KW-1185">Reference proteome</keyword>
<dbReference type="GO" id="GO:0008270">
    <property type="term" value="F:zinc ion binding"/>
    <property type="evidence" value="ECO:0007669"/>
    <property type="project" value="InterPro"/>
</dbReference>
<dbReference type="GO" id="GO:0005634">
    <property type="term" value="C:nucleus"/>
    <property type="evidence" value="ECO:0007669"/>
    <property type="project" value="UniProtKB-SubCell"/>
</dbReference>
<keyword evidence="3" id="KW-0805">Transcription regulation</keyword>
<accession>A0A1V6Q653</accession>
<evidence type="ECO:0000259" key="8">
    <source>
        <dbReference type="PROSITE" id="PS50048"/>
    </source>
</evidence>
<comment type="caution">
    <text evidence="9">The sequence shown here is derived from an EMBL/GenBank/DDBJ whole genome shotgun (WGS) entry which is preliminary data.</text>
</comment>
<feature type="compositionally biased region" description="Polar residues" evidence="7">
    <location>
        <begin position="45"/>
        <end position="61"/>
    </location>
</feature>
<dbReference type="InterPro" id="IPR001138">
    <property type="entry name" value="Zn2Cys6_DnaBD"/>
</dbReference>
<proteinExistence type="predicted"/>
<keyword evidence="2" id="KW-0479">Metal-binding</keyword>
<name>A0A1V6Q653_9EURO</name>
<feature type="region of interest" description="Disordered" evidence="7">
    <location>
        <begin position="90"/>
        <end position="116"/>
    </location>
</feature>
<dbReference type="InterPro" id="IPR050987">
    <property type="entry name" value="AtrR-like"/>
</dbReference>
<dbReference type="STRING" id="416450.A0A1V6Q653"/>
<dbReference type="PROSITE" id="PS50048">
    <property type="entry name" value="ZN2_CY6_FUNGAL_2"/>
    <property type="match status" value="1"/>
</dbReference>
<evidence type="ECO:0000256" key="6">
    <source>
        <dbReference type="ARBA" id="ARBA00023242"/>
    </source>
</evidence>
<dbReference type="CDD" id="cd00067">
    <property type="entry name" value="GAL4"/>
    <property type="match status" value="1"/>
</dbReference>
<feature type="compositionally biased region" description="Polar residues" evidence="7">
    <location>
        <begin position="103"/>
        <end position="116"/>
    </location>
</feature>
<evidence type="ECO:0000256" key="2">
    <source>
        <dbReference type="ARBA" id="ARBA00022723"/>
    </source>
</evidence>
<organism evidence="9 10">
    <name type="scientific">Penicillium antarcticum</name>
    <dbReference type="NCBI Taxonomy" id="416450"/>
    <lineage>
        <taxon>Eukaryota</taxon>
        <taxon>Fungi</taxon>
        <taxon>Dikarya</taxon>
        <taxon>Ascomycota</taxon>
        <taxon>Pezizomycotina</taxon>
        <taxon>Eurotiomycetes</taxon>
        <taxon>Eurotiomycetidae</taxon>
        <taxon>Eurotiales</taxon>
        <taxon>Aspergillaceae</taxon>
        <taxon>Penicillium</taxon>
    </lineage>
</organism>
<evidence type="ECO:0000256" key="7">
    <source>
        <dbReference type="SAM" id="MobiDB-lite"/>
    </source>
</evidence>
<feature type="domain" description="Zn(2)-C6 fungal-type" evidence="8">
    <location>
        <begin position="9"/>
        <end position="39"/>
    </location>
</feature>
<dbReference type="GO" id="GO:0003677">
    <property type="term" value="F:DNA binding"/>
    <property type="evidence" value="ECO:0007669"/>
    <property type="project" value="UniProtKB-KW"/>
</dbReference>
<dbReference type="PANTHER" id="PTHR46910:SF37">
    <property type="entry name" value="ZN(II)2CYS6 TRANSCRIPTION FACTOR (EUROFUNG)"/>
    <property type="match status" value="1"/>
</dbReference>
<dbReference type="SMART" id="SM00066">
    <property type="entry name" value="GAL4"/>
    <property type="match status" value="1"/>
</dbReference>
<dbReference type="Pfam" id="PF00172">
    <property type="entry name" value="Zn_clus"/>
    <property type="match status" value="1"/>
</dbReference>
<dbReference type="CDD" id="cd12148">
    <property type="entry name" value="fungal_TF_MHR"/>
    <property type="match status" value="1"/>
</dbReference>
<dbReference type="Gene3D" id="4.10.240.10">
    <property type="entry name" value="Zn(2)-C6 fungal-type DNA-binding domain"/>
    <property type="match status" value="1"/>
</dbReference>
<dbReference type="InterPro" id="IPR007219">
    <property type="entry name" value="XnlR_reg_dom"/>
</dbReference>
<evidence type="ECO:0000256" key="3">
    <source>
        <dbReference type="ARBA" id="ARBA00023015"/>
    </source>
</evidence>
<dbReference type="EMBL" id="MDYN01000012">
    <property type="protein sequence ID" value="OQD84714.1"/>
    <property type="molecule type" value="Genomic_DNA"/>
</dbReference>
<keyword evidence="4" id="KW-0238">DNA-binding</keyword>
<gene>
    <name evidence="9" type="ORF">PENANT_c012G08754</name>
</gene>
<evidence type="ECO:0000256" key="5">
    <source>
        <dbReference type="ARBA" id="ARBA00023163"/>
    </source>
</evidence>
<dbReference type="PANTHER" id="PTHR46910">
    <property type="entry name" value="TRANSCRIPTION FACTOR PDR1"/>
    <property type="match status" value="1"/>
</dbReference>
<protein>
    <recommendedName>
        <fullName evidence="8">Zn(2)-C6 fungal-type domain-containing protein</fullName>
    </recommendedName>
</protein>
<evidence type="ECO:0000313" key="9">
    <source>
        <dbReference type="EMBL" id="OQD84714.1"/>
    </source>
</evidence>
<dbReference type="InterPro" id="IPR036864">
    <property type="entry name" value="Zn2-C6_fun-type_DNA-bd_sf"/>
</dbReference>
<dbReference type="Proteomes" id="UP000191672">
    <property type="component" value="Unassembled WGS sequence"/>
</dbReference>
<dbReference type="SMART" id="SM00906">
    <property type="entry name" value="Fungal_trans"/>
    <property type="match status" value="1"/>
</dbReference>
<sequence>MESRFARFACDFCRHKKLKCSRELPKCSNCKPWPSSCNYLRDKSSSTPPASNRIQQASEPESTFGLRLQRLENTVQQLANSVDQALQAIRPISSDKGSRKRPSSTQDPISQNNISDSKLYIGPSHSFSFLKEASANIDAIAQPAGDDTRQSAHSELQYLSNSLTTARVEQQKKEDSSSFFIPSRAIGYRLISQIFGYAELGEPFFTLPSEDVLRQVVFEPQNVREKAWVVYFNYMILSVMSNETGESDETSRFRRNMQLALNDSSVFLEPRHVNVQALVFLAMHGEDYAAPNLSWMLLGHACRQAEALGIHLPYHQPPEHRQQRLCLFWMLFLIDKSCSLAFGRPAFLPTALYQNVPLPDPTFILKFNPHERVAFGGQQGVSKGSQFGAEVLMRSIQWAKLAGVLSDLLSTGDSSNARVEIRSKLERWYLETDRALTEILRAESTSADVSQIREMSLGISSIKFQYLHSLILLLKGDESSSALRLFSAREAISILSSMVSNWSSVYNGVVWQLLYCPFTPFFVVFDNIIHPQDYHTATIDQDLELLSVTVNYFKAMQSQMRLLATVCSRLEHTAAIFLKLAQNHVSHRASAKTTAPAAPHKQSASHQNYNQALADLMDLNVSDMSNHIEWLPVDMDTTWPLPEAEKHDPVHSRPADRGQMSSNMFDWFSWDSYYAGTEA</sequence>
<keyword evidence="5" id="KW-0804">Transcription</keyword>
<dbReference type="SUPFAM" id="SSF57701">
    <property type="entry name" value="Zn2/Cys6 DNA-binding domain"/>
    <property type="match status" value="1"/>
</dbReference>
<evidence type="ECO:0000256" key="1">
    <source>
        <dbReference type="ARBA" id="ARBA00004123"/>
    </source>
</evidence>
<dbReference type="AlphaFoldDB" id="A0A1V6Q653"/>
<comment type="subcellular location">
    <subcellularLocation>
        <location evidence="1">Nucleus</location>
    </subcellularLocation>
</comment>
<evidence type="ECO:0000256" key="4">
    <source>
        <dbReference type="ARBA" id="ARBA00023125"/>
    </source>
</evidence>
<evidence type="ECO:0000313" key="10">
    <source>
        <dbReference type="Proteomes" id="UP000191672"/>
    </source>
</evidence>
<dbReference type="GO" id="GO:0000981">
    <property type="term" value="F:DNA-binding transcription factor activity, RNA polymerase II-specific"/>
    <property type="evidence" value="ECO:0007669"/>
    <property type="project" value="InterPro"/>
</dbReference>
<reference evidence="10" key="1">
    <citation type="journal article" date="2017" name="Nat. Microbiol.">
        <title>Global analysis of biosynthetic gene clusters reveals vast potential of secondary metabolite production in Penicillium species.</title>
        <authorList>
            <person name="Nielsen J.C."/>
            <person name="Grijseels S."/>
            <person name="Prigent S."/>
            <person name="Ji B."/>
            <person name="Dainat J."/>
            <person name="Nielsen K.F."/>
            <person name="Frisvad J.C."/>
            <person name="Workman M."/>
            <person name="Nielsen J."/>
        </authorList>
    </citation>
    <scope>NUCLEOTIDE SEQUENCE [LARGE SCALE GENOMIC DNA]</scope>
    <source>
        <strain evidence="10">IBT 31811</strain>
    </source>
</reference>
<feature type="region of interest" description="Disordered" evidence="7">
    <location>
        <begin position="41"/>
        <end position="62"/>
    </location>
</feature>